<proteinExistence type="predicted"/>
<dbReference type="RefSeq" id="WP_191006640.1">
    <property type="nucleotide sequence ID" value="NZ_JACXAD010000024.1"/>
</dbReference>
<keyword evidence="3" id="KW-1185">Reference proteome</keyword>
<organism evidence="2 3">
    <name type="scientific">Hymenobacter montanus</name>
    <dbReference type="NCBI Taxonomy" id="2771359"/>
    <lineage>
        <taxon>Bacteria</taxon>
        <taxon>Pseudomonadati</taxon>
        <taxon>Bacteroidota</taxon>
        <taxon>Cytophagia</taxon>
        <taxon>Cytophagales</taxon>
        <taxon>Hymenobacteraceae</taxon>
        <taxon>Hymenobacter</taxon>
    </lineage>
</organism>
<reference evidence="2" key="1">
    <citation type="submission" date="2020-09" db="EMBL/GenBank/DDBJ databases">
        <authorList>
            <person name="Kim M.K."/>
        </authorList>
    </citation>
    <scope>NUCLEOTIDE SEQUENCE</scope>
    <source>
        <strain evidence="2">BT664</strain>
    </source>
</reference>
<evidence type="ECO:0000313" key="2">
    <source>
        <dbReference type="EMBL" id="MBD2769828.1"/>
    </source>
</evidence>
<dbReference type="Proteomes" id="UP000612233">
    <property type="component" value="Unassembled WGS sequence"/>
</dbReference>
<sequence>MKKLFAMGACLLALMGNPIGVYAGDTEVVVVRVYEAGQKGEIVLTGPNGRKETVLFESGAGTKKLAAAGKAYHAVVTKLYQEGYGLTSTFTTSGNGTTRYNITTLIFTKGD</sequence>
<dbReference type="AlphaFoldDB" id="A0A927BH63"/>
<protein>
    <submittedName>
        <fullName evidence="2">Uncharacterized protein</fullName>
    </submittedName>
</protein>
<name>A0A927BH63_9BACT</name>
<gene>
    <name evidence="2" type="ORF">IC235_18215</name>
</gene>
<comment type="caution">
    <text evidence="2">The sequence shown here is derived from an EMBL/GenBank/DDBJ whole genome shotgun (WGS) entry which is preliminary data.</text>
</comment>
<feature type="signal peptide" evidence="1">
    <location>
        <begin position="1"/>
        <end position="23"/>
    </location>
</feature>
<keyword evidence="1" id="KW-0732">Signal</keyword>
<evidence type="ECO:0000256" key="1">
    <source>
        <dbReference type="SAM" id="SignalP"/>
    </source>
</evidence>
<evidence type="ECO:0000313" key="3">
    <source>
        <dbReference type="Proteomes" id="UP000612233"/>
    </source>
</evidence>
<feature type="chain" id="PRO_5037526894" evidence="1">
    <location>
        <begin position="24"/>
        <end position="111"/>
    </location>
</feature>
<accession>A0A927BH63</accession>
<dbReference type="EMBL" id="JACXAD010000024">
    <property type="protein sequence ID" value="MBD2769828.1"/>
    <property type="molecule type" value="Genomic_DNA"/>
</dbReference>